<name>A0AA40DRN0_9PEZI</name>
<dbReference type="PANTHER" id="PTHR11895">
    <property type="entry name" value="TRANSAMIDASE"/>
    <property type="match status" value="1"/>
</dbReference>
<evidence type="ECO:0000259" key="1">
    <source>
        <dbReference type="Pfam" id="PF01425"/>
    </source>
</evidence>
<dbReference type="RefSeq" id="XP_060294368.1">
    <property type="nucleotide sequence ID" value="XM_060444031.1"/>
</dbReference>
<feature type="domain" description="Amidase" evidence="1">
    <location>
        <begin position="26"/>
        <end position="147"/>
    </location>
</feature>
<dbReference type="Gene3D" id="3.90.1300.10">
    <property type="entry name" value="Amidase signature (AS) domain"/>
    <property type="match status" value="1"/>
</dbReference>
<dbReference type="Proteomes" id="UP001172101">
    <property type="component" value="Unassembled WGS sequence"/>
</dbReference>
<accession>A0AA40DRN0</accession>
<protein>
    <submittedName>
        <fullName evidence="2">Amidase</fullName>
    </submittedName>
</protein>
<comment type="caution">
    <text evidence="2">The sequence shown here is derived from an EMBL/GenBank/DDBJ whole genome shotgun (WGS) entry which is preliminary data.</text>
</comment>
<dbReference type="SUPFAM" id="SSF75304">
    <property type="entry name" value="Amidase signature (AS) enzymes"/>
    <property type="match status" value="1"/>
</dbReference>
<reference evidence="2" key="1">
    <citation type="submission" date="2023-06" db="EMBL/GenBank/DDBJ databases">
        <title>Genome-scale phylogeny and comparative genomics of the fungal order Sordariales.</title>
        <authorList>
            <consortium name="Lawrence Berkeley National Laboratory"/>
            <person name="Hensen N."/>
            <person name="Bonometti L."/>
            <person name="Westerberg I."/>
            <person name="Brannstrom I.O."/>
            <person name="Guillou S."/>
            <person name="Cros-Aarteil S."/>
            <person name="Calhoun S."/>
            <person name="Haridas S."/>
            <person name="Kuo A."/>
            <person name="Mondo S."/>
            <person name="Pangilinan J."/>
            <person name="Riley R."/>
            <person name="LaButti K."/>
            <person name="Andreopoulos B."/>
            <person name="Lipzen A."/>
            <person name="Chen C."/>
            <person name="Yanf M."/>
            <person name="Daum C."/>
            <person name="Ng V."/>
            <person name="Clum A."/>
            <person name="Steindorff A."/>
            <person name="Ohm R."/>
            <person name="Martin F."/>
            <person name="Silar P."/>
            <person name="Natvig D."/>
            <person name="Lalanne C."/>
            <person name="Gautier V."/>
            <person name="Ament-velasquez S.L."/>
            <person name="Kruys A."/>
            <person name="Hutchinson M.I."/>
            <person name="Powell A.J."/>
            <person name="Barry K."/>
            <person name="Miller A.N."/>
            <person name="Grigoriev I.V."/>
            <person name="Debuchy R."/>
            <person name="Gladieux P."/>
            <person name="Thoren M.H."/>
            <person name="Johannesson H."/>
        </authorList>
    </citation>
    <scope>NUCLEOTIDE SEQUENCE</scope>
    <source>
        <strain evidence="2">SMH2392-1A</strain>
    </source>
</reference>
<keyword evidence="3" id="KW-1185">Reference proteome</keyword>
<dbReference type="InterPro" id="IPR023631">
    <property type="entry name" value="Amidase_dom"/>
</dbReference>
<dbReference type="InterPro" id="IPR000120">
    <property type="entry name" value="Amidase"/>
</dbReference>
<sequence>MEPYRLTATQAVSQIQAGTLTVSAYVTSLLSRIEQRDEAVQAWAYLDRELVLRRARELDVIPPGERGPLYGVVVGVKDVIYTKDMPTQHNSPIYKDDAPALDAGCVAILRSSGALILRKTTTTEFAATITSPATRNPHDPARTLGGSMIRPASFNGVYALKPTWGAISPEGLKVYSLTLDTLGLYARSAADLELLGASGNSEAKGVSGMRFAVLKNPRAAFPDPGLGSQHAITKAVALLREHGATVDEIDNDTVWPDFDQMPTWHRTVMTTDGRVALDEQLAGQVENKGGFTHKARLAALDGIAALQPRVDQVLQGYEALLTPSVPDEAPVGFENTGSAAFNSVWRALHVPVVNVPGFQGEDGLPVGVSLVAPRYRDRHLVRVRAAVGEIFEAQGGWRPKNHIHD</sequence>
<dbReference type="GO" id="GO:0003824">
    <property type="term" value="F:catalytic activity"/>
    <property type="evidence" value="ECO:0007669"/>
    <property type="project" value="InterPro"/>
</dbReference>
<evidence type="ECO:0000313" key="3">
    <source>
        <dbReference type="Proteomes" id="UP001172101"/>
    </source>
</evidence>
<gene>
    <name evidence="2" type="ORF">B0T26DRAFT_741901</name>
</gene>
<dbReference type="EMBL" id="JAUIRO010000005">
    <property type="protein sequence ID" value="KAK0713045.1"/>
    <property type="molecule type" value="Genomic_DNA"/>
</dbReference>
<dbReference type="PANTHER" id="PTHR11895:SF7">
    <property type="entry name" value="GLUTAMYL-TRNA(GLN) AMIDOTRANSFERASE SUBUNIT A, MITOCHONDRIAL"/>
    <property type="match status" value="1"/>
</dbReference>
<organism evidence="2 3">
    <name type="scientific">Lasiosphaeria miniovina</name>
    <dbReference type="NCBI Taxonomy" id="1954250"/>
    <lineage>
        <taxon>Eukaryota</taxon>
        <taxon>Fungi</taxon>
        <taxon>Dikarya</taxon>
        <taxon>Ascomycota</taxon>
        <taxon>Pezizomycotina</taxon>
        <taxon>Sordariomycetes</taxon>
        <taxon>Sordariomycetidae</taxon>
        <taxon>Sordariales</taxon>
        <taxon>Lasiosphaeriaceae</taxon>
        <taxon>Lasiosphaeria</taxon>
    </lineage>
</organism>
<dbReference type="AlphaFoldDB" id="A0AA40DRN0"/>
<dbReference type="GeneID" id="85327301"/>
<dbReference type="Pfam" id="PF01425">
    <property type="entry name" value="Amidase"/>
    <property type="match status" value="1"/>
</dbReference>
<proteinExistence type="predicted"/>
<dbReference type="InterPro" id="IPR036928">
    <property type="entry name" value="AS_sf"/>
</dbReference>
<evidence type="ECO:0000313" key="2">
    <source>
        <dbReference type="EMBL" id="KAK0713045.1"/>
    </source>
</evidence>